<dbReference type="OrthoDB" id="9803188at2"/>
<dbReference type="EMBL" id="CP014332">
    <property type="protein sequence ID" value="APS42214.1"/>
    <property type="molecule type" value="Genomic_DNA"/>
</dbReference>
<keyword evidence="2" id="KW-0238">DNA-binding</keyword>
<accession>A0A1L6RCD0</accession>
<dbReference type="KEGG" id="wjo:FOL01_1355"/>
<dbReference type="InterPro" id="IPR002104">
    <property type="entry name" value="Integrase_catalytic"/>
</dbReference>
<comment type="similarity">
    <text evidence="1">Belongs to the 'phage' integrase family.</text>
</comment>
<dbReference type="PROSITE" id="PS51898">
    <property type="entry name" value="TYR_RECOMBINASE"/>
    <property type="match status" value="1"/>
</dbReference>
<dbReference type="SUPFAM" id="SSF56349">
    <property type="entry name" value="DNA breaking-rejoining enzymes"/>
    <property type="match status" value="1"/>
</dbReference>
<dbReference type="InterPro" id="IPR011010">
    <property type="entry name" value="DNA_brk_join_enz"/>
</dbReference>
<evidence type="ECO:0000256" key="2">
    <source>
        <dbReference type="ARBA" id="ARBA00023125"/>
    </source>
</evidence>
<dbReference type="RefSeq" id="WP_075269967.1">
    <property type="nucleotide sequence ID" value="NZ_CP014332.1"/>
</dbReference>
<keyword evidence="6" id="KW-1185">Reference proteome</keyword>
<feature type="domain" description="Tyr recombinase" evidence="4">
    <location>
        <begin position="162"/>
        <end position="349"/>
    </location>
</feature>
<evidence type="ECO:0000313" key="5">
    <source>
        <dbReference type="EMBL" id="APS42214.1"/>
    </source>
</evidence>
<evidence type="ECO:0000256" key="1">
    <source>
        <dbReference type="ARBA" id="ARBA00008857"/>
    </source>
</evidence>
<dbReference type="Pfam" id="PF14657">
    <property type="entry name" value="Arm-DNA-bind_4"/>
    <property type="match status" value="1"/>
</dbReference>
<dbReference type="Pfam" id="PF00589">
    <property type="entry name" value="Phage_integrase"/>
    <property type="match status" value="1"/>
</dbReference>
<dbReference type="Gene3D" id="1.10.150.130">
    <property type="match status" value="1"/>
</dbReference>
<dbReference type="STRING" id="1631871.FOL01_1355"/>
<dbReference type="InterPro" id="IPR050090">
    <property type="entry name" value="Tyrosine_recombinase_XerCD"/>
</dbReference>
<dbReference type="Proteomes" id="UP000185473">
    <property type="component" value="Chromosome"/>
</dbReference>
<dbReference type="InterPro" id="IPR013762">
    <property type="entry name" value="Integrase-like_cat_sf"/>
</dbReference>
<dbReference type="GO" id="GO:0015074">
    <property type="term" value="P:DNA integration"/>
    <property type="evidence" value="ECO:0007669"/>
    <property type="project" value="InterPro"/>
</dbReference>
<evidence type="ECO:0000313" key="6">
    <source>
        <dbReference type="Proteomes" id="UP000185473"/>
    </source>
</evidence>
<dbReference type="CDD" id="cd01189">
    <property type="entry name" value="INT_ICEBs1_C_like"/>
    <property type="match status" value="1"/>
</dbReference>
<reference evidence="5 6" key="1">
    <citation type="submission" date="2016-02" db="EMBL/GenBank/DDBJ databases">
        <title>Complete Genome Sequence of Weissella jogaejeotgali FOL01.</title>
        <authorList>
            <person name="Lee J.-H."/>
            <person name="Ku H.-J."/>
        </authorList>
    </citation>
    <scope>NUCLEOTIDE SEQUENCE [LARGE SCALE GENOMIC DNA]</scope>
    <source>
        <strain evidence="5 6">FOL01</strain>
    </source>
</reference>
<dbReference type="AlphaFoldDB" id="A0A1L6RCD0"/>
<gene>
    <name evidence="5" type="ORF">FOL01_1355</name>
</gene>
<organism evidence="5 6">
    <name type="scientific">Weissella jogaejeotgali</name>
    <dbReference type="NCBI Taxonomy" id="1631871"/>
    <lineage>
        <taxon>Bacteria</taxon>
        <taxon>Bacillati</taxon>
        <taxon>Bacillota</taxon>
        <taxon>Bacilli</taxon>
        <taxon>Lactobacillales</taxon>
        <taxon>Lactobacillaceae</taxon>
        <taxon>Weissella</taxon>
    </lineage>
</organism>
<evidence type="ECO:0000259" key="4">
    <source>
        <dbReference type="PROSITE" id="PS51898"/>
    </source>
</evidence>
<dbReference type="PANTHER" id="PTHR30349:SF64">
    <property type="entry name" value="PROPHAGE INTEGRASE INTD-RELATED"/>
    <property type="match status" value="1"/>
</dbReference>
<dbReference type="InterPro" id="IPR028259">
    <property type="entry name" value="AP2-like_int_N"/>
</dbReference>
<evidence type="ECO:0000256" key="3">
    <source>
        <dbReference type="ARBA" id="ARBA00023172"/>
    </source>
</evidence>
<dbReference type="GO" id="GO:0003677">
    <property type="term" value="F:DNA binding"/>
    <property type="evidence" value="ECO:0007669"/>
    <property type="project" value="UniProtKB-KW"/>
</dbReference>
<sequence length="358" mass="41276">MASIYKRGKSYTASVSVKDGPKYRKKSKSGFRTKSAAKAWAVEMENYKAKGFVSFDESQPLSEYFHDWYTTYKLDMSRATQMWYHTTELYIEEHMQNVTLGSLNRPTFQRFLNTLAKKYSDETVNKVRNIMHQAIKSAIYDDIIFKDPIDGIYAKGKQGKSSDLKYLEEPQMKALVDYIQSINLTDRTDSDMMILLALNTGVRYEEAAALTWQDMNQGVISINKAWEQVERAIKEPKTKSSVRKISVPATLLEQFYTWKRPERATDFVFGMPRPITSAAVNKRLKVDLQAIQSPKIITFHGLRHTHASWLLSHGVDIQYVSARLGHKSVGMTLRVYTHMLDNLKREEDEKSVNLLENL</sequence>
<dbReference type="PANTHER" id="PTHR30349">
    <property type="entry name" value="PHAGE INTEGRASE-RELATED"/>
    <property type="match status" value="1"/>
</dbReference>
<dbReference type="GO" id="GO:0006310">
    <property type="term" value="P:DNA recombination"/>
    <property type="evidence" value="ECO:0007669"/>
    <property type="project" value="UniProtKB-KW"/>
</dbReference>
<keyword evidence="3" id="KW-0233">DNA recombination</keyword>
<name>A0A1L6RCD0_9LACO</name>
<proteinExistence type="inferred from homology"/>
<dbReference type="Gene3D" id="1.10.443.10">
    <property type="entry name" value="Intergrase catalytic core"/>
    <property type="match status" value="1"/>
</dbReference>
<protein>
    <submittedName>
        <fullName evidence="5">Phage integrase</fullName>
    </submittedName>
</protein>
<dbReference type="InterPro" id="IPR010998">
    <property type="entry name" value="Integrase_recombinase_N"/>
</dbReference>